<dbReference type="SUPFAM" id="SSF47473">
    <property type="entry name" value="EF-hand"/>
    <property type="match status" value="1"/>
</dbReference>
<accession>A0A8S3ZAQ4</accession>
<feature type="domain" description="EF-hand" evidence="2">
    <location>
        <begin position="94"/>
        <end position="129"/>
    </location>
</feature>
<evidence type="ECO:0000256" key="1">
    <source>
        <dbReference type="SAM" id="SignalP"/>
    </source>
</evidence>
<name>A0A8S3ZAQ4_9EUPU</name>
<organism evidence="3 4">
    <name type="scientific">Candidula unifasciata</name>
    <dbReference type="NCBI Taxonomy" id="100452"/>
    <lineage>
        <taxon>Eukaryota</taxon>
        <taxon>Metazoa</taxon>
        <taxon>Spiralia</taxon>
        <taxon>Lophotrochozoa</taxon>
        <taxon>Mollusca</taxon>
        <taxon>Gastropoda</taxon>
        <taxon>Heterobranchia</taxon>
        <taxon>Euthyneura</taxon>
        <taxon>Panpulmonata</taxon>
        <taxon>Eupulmonata</taxon>
        <taxon>Stylommatophora</taxon>
        <taxon>Helicina</taxon>
        <taxon>Helicoidea</taxon>
        <taxon>Geomitridae</taxon>
        <taxon>Candidula</taxon>
    </lineage>
</organism>
<proteinExistence type="predicted"/>
<comment type="caution">
    <text evidence="3">The sequence shown here is derived from an EMBL/GenBank/DDBJ whole genome shotgun (WGS) entry which is preliminary data.</text>
</comment>
<dbReference type="InterPro" id="IPR002048">
    <property type="entry name" value="EF_hand_dom"/>
</dbReference>
<dbReference type="GO" id="GO:0005509">
    <property type="term" value="F:calcium ion binding"/>
    <property type="evidence" value="ECO:0007669"/>
    <property type="project" value="InterPro"/>
</dbReference>
<reference evidence="3" key="1">
    <citation type="submission" date="2021-04" db="EMBL/GenBank/DDBJ databases">
        <authorList>
            <consortium name="Molecular Ecology Group"/>
        </authorList>
    </citation>
    <scope>NUCLEOTIDE SEQUENCE</scope>
</reference>
<dbReference type="Pfam" id="PF13202">
    <property type="entry name" value="EF-hand_5"/>
    <property type="match status" value="1"/>
</dbReference>
<dbReference type="Proteomes" id="UP000678393">
    <property type="component" value="Unassembled WGS sequence"/>
</dbReference>
<evidence type="ECO:0000313" key="4">
    <source>
        <dbReference type="Proteomes" id="UP000678393"/>
    </source>
</evidence>
<dbReference type="SMART" id="SM00054">
    <property type="entry name" value="EFh"/>
    <property type="match status" value="2"/>
</dbReference>
<evidence type="ECO:0000259" key="2">
    <source>
        <dbReference type="PROSITE" id="PS50222"/>
    </source>
</evidence>
<dbReference type="AlphaFoldDB" id="A0A8S3ZAQ4"/>
<dbReference type="InterPro" id="IPR011992">
    <property type="entry name" value="EF-hand-dom_pair"/>
</dbReference>
<dbReference type="PROSITE" id="PS50222">
    <property type="entry name" value="EF_HAND_2"/>
    <property type="match status" value="2"/>
</dbReference>
<feature type="signal peptide" evidence="1">
    <location>
        <begin position="1"/>
        <end position="15"/>
    </location>
</feature>
<protein>
    <recommendedName>
        <fullName evidence="2">EF-hand domain-containing protein</fullName>
    </recommendedName>
</protein>
<keyword evidence="1" id="KW-0732">Signal</keyword>
<dbReference type="OrthoDB" id="6132562at2759"/>
<keyword evidence="4" id="KW-1185">Reference proteome</keyword>
<dbReference type="Gene3D" id="1.10.238.10">
    <property type="entry name" value="EF-hand"/>
    <property type="match status" value="1"/>
</dbReference>
<feature type="chain" id="PRO_5035915196" description="EF-hand domain-containing protein" evidence="1">
    <location>
        <begin position="16"/>
        <end position="129"/>
    </location>
</feature>
<evidence type="ECO:0000313" key="3">
    <source>
        <dbReference type="EMBL" id="CAG5126403.1"/>
    </source>
</evidence>
<sequence>MLVYACLILLPAAAALTFCDKETLLLFFDKIDLNKNGKVERTEADDVAKRIDVSNDTRITVDEAREALSAVEPRLKGKEDFLFNFFDLDKSGDVTSADVDAIFRLVDLDNDGANAKEEFLNFLEKICIF</sequence>
<gene>
    <name evidence="3" type="ORF">CUNI_LOCUS11961</name>
</gene>
<dbReference type="Pfam" id="PF13833">
    <property type="entry name" value="EF-hand_8"/>
    <property type="match status" value="1"/>
</dbReference>
<feature type="domain" description="EF-hand" evidence="2">
    <location>
        <begin position="19"/>
        <end position="54"/>
    </location>
</feature>
<dbReference type="EMBL" id="CAJHNH020002349">
    <property type="protein sequence ID" value="CAG5126403.1"/>
    <property type="molecule type" value="Genomic_DNA"/>
</dbReference>